<keyword evidence="2" id="KW-1185">Reference proteome</keyword>
<dbReference type="AlphaFoldDB" id="F9QEE8"/>
<comment type="caution">
    <text evidence="1">The sequence shown here is derived from an EMBL/GenBank/DDBJ whole genome shotgun (WGS) entry which is preliminary data.</text>
</comment>
<proteinExistence type="predicted"/>
<sequence>MNLKHEIRIVKLFFNHFHVFIFVKKIAFKLINDKINIIVKLVWLKKLNLLINLRNLKGNYENFSCRC</sequence>
<dbReference type="EMBL" id="AFVJ01000036">
    <property type="protein sequence ID" value="EGS28875.1"/>
    <property type="molecule type" value="Genomic_DNA"/>
</dbReference>
<gene>
    <name evidence="1" type="ORF">GIG_03819</name>
</gene>
<organism evidence="1 2">
    <name type="scientific">Mycoplasmopsis anatis 1340</name>
    <dbReference type="NCBI Taxonomy" id="1034808"/>
    <lineage>
        <taxon>Bacteria</taxon>
        <taxon>Bacillati</taxon>
        <taxon>Mycoplasmatota</taxon>
        <taxon>Mycoplasmoidales</taxon>
        <taxon>Metamycoplasmataceae</taxon>
        <taxon>Mycoplasmopsis</taxon>
    </lineage>
</organism>
<name>F9QEE8_9BACT</name>
<evidence type="ECO:0000313" key="2">
    <source>
        <dbReference type="Proteomes" id="UP000005055"/>
    </source>
</evidence>
<reference evidence="1 2" key="1">
    <citation type="journal article" date="2011" name="J. Bacteriol.">
        <title>Genome Sequence of Duck Pathogen Mycoplasma anatis Strain 1340.</title>
        <authorList>
            <person name="Guo Z."/>
            <person name="Chen P."/>
            <person name="Ren P."/>
            <person name="Kuang S."/>
            <person name="Zhou Z."/>
            <person name="Li Z."/>
            <person name="Liu M."/>
            <person name="Shi D."/>
            <person name="Xiao Y."/>
            <person name="Wang X."/>
            <person name="Zhou R."/>
            <person name="Jin H."/>
            <person name="Bi D."/>
        </authorList>
    </citation>
    <scope>NUCLEOTIDE SEQUENCE [LARGE SCALE GENOMIC DNA]</scope>
    <source>
        <strain evidence="1 2">1340</strain>
    </source>
</reference>
<dbReference type="STRING" id="1034808.GIG_03819"/>
<evidence type="ECO:0000313" key="1">
    <source>
        <dbReference type="EMBL" id="EGS28875.1"/>
    </source>
</evidence>
<accession>F9QEE8</accession>
<dbReference type="Proteomes" id="UP000005055">
    <property type="component" value="Unassembled WGS sequence"/>
</dbReference>
<protein>
    <submittedName>
        <fullName evidence="1">Uncharacterized protein</fullName>
    </submittedName>
</protein>